<keyword evidence="4" id="KW-1185">Reference proteome</keyword>
<dbReference type="GO" id="GO:0009279">
    <property type="term" value="C:cell outer membrane"/>
    <property type="evidence" value="ECO:0007669"/>
    <property type="project" value="TreeGrafter"/>
</dbReference>
<dbReference type="PANTHER" id="PTHR30189">
    <property type="entry name" value="LPS-ASSEMBLY PROTEIN"/>
    <property type="match status" value="1"/>
</dbReference>
<name>A0A2S7U292_9BACT</name>
<dbReference type="InterPro" id="IPR050218">
    <property type="entry name" value="LptD"/>
</dbReference>
<organism evidence="3 4">
    <name type="scientific">Rubritalea profundi</name>
    <dbReference type="NCBI Taxonomy" id="1658618"/>
    <lineage>
        <taxon>Bacteria</taxon>
        <taxon>Pseudomonadati</taxon>
        <taxon>Verrucomicrobiota</taxon>
        <taxon>Verrucomicrobiia</taxon>
        <taxon>Verrucomicrobiales</taxon>
        <taxon>Rubritaleaceae</taxon>
        <taxon>Rubritalea</taxon>
    </lineage>
</organism>
<dbReference type="GO" id="GO:1990351">
    <property type="term" value="C:transporter complex"/>
    <property type="evidence" value="ECO:0007669"/>
    <property type="project" value="TreeGrafter"/>
</dbReference>
<evidence type="ECO:0000313" key="4">
    <source>
        <dbReference type="Proteomes" id="UP000239907"/>
    </source>
</evidence>
<accession>A0A2S7U292</accession>
<keyword evidence="1" id="KW-0732">Signal</keyword>
<dbReference type="AlphaFoldDB" id="A0A2S7U292"/>
<dbReference type="OrthoDB" id="9816218at2"/>
<dbReference type="RefSeq" id="WP_105043601.1">
    <property type="nucleotide sequence ID" value="NZ_MQWA01000001.1"/>
</dbReference>
<evidence type="ECO:0000259" key="2">
    <source>
        <dbReference type="Pfam" id="PF04453"/>
    </source>
</evidence>
<feature type="domain" description="LptD C-terminal" evidence="2">
    <location>
        <begin position="310"/>
        <end position="682"/>
    </location>
</feature>
<feature type="chain" id="PRO_5015579625" description="LptD C-terminal domain-containing protein" evidence="1">
    <location>
        <begin position="22"/>
        <end position="771"/>
    </location>
</feature>
<protein>
    <recommendedName>
        <fullName evidence="2">LptD C-terminal domain-containing protein</fullName>
    </recommendedName>
</protein>
<evidence type="ECO:0000313" key="3">
    <source>
        <dbReference type="EMBL" id="PQJ29109.1"/>
    </source>
</evidence>
<dbReference type="Pfam" id="PF04453">
    <property type="entry name" value="LptD"/>
    <property type="match status" value="1"/>
</dbReference>
<proteinExistence type="predicted"/>
<feature type="signal peptide" evidence="1">
    <location>
        <begin position="1"/>
        <end position="21"/>
    </location>
</feature>
<gene>
    <name evidence="3" type="ORF">BSZ32_11805</name>
</gene>
<dbReference type="EMBL" id="MQWA01000001">
    <property type="protein sequence ID" value="PQJ29109.1"/>
    <property type="molecule type" value="Genomic_DNA"/>
</dbReference>
<comment type="caution">
    <text evidence="3">The sequence shown here is derived from an EMBL/GenBank/DDBJ whole genome shotgun (WGS) entry which is preliminary data.</text>
</comment>
<evidence type="ECO:0000256" key="1">
    <source>
        <dbReference type="SAM" id="SignalP"/>
    </source>
</evidence>
<reference evidence="3 4" key="1">
    <citation type="submission" date="2016-12" db="EMBL/GenBank/DDBJ databases">
        <title>Study of bacterial adaptation to deep sea.</title>
        <authorList>
            <person name="Song J."/>
            <person name="Yoshizawa S."/>
            <person name="Kogure K."/>
        </authorList>
    </citation>
    <scope>NUCLEOTIDE SEQUENCE [LARGE SCALE GENOMIC DNA]</scope>
    <source>
        <strain evidence="3 4">SAORIC-165</strain>
    </source>
</reference>
<dbReference type="Proteomes" id="UP000239907">
    <property type="component" value="Unassembled WGS sequence"/>
</dbReference>
<dbReference type="InterPro" id="IPR007543">
    <property type="entry name" value="LptD_C"/>
</dbReference>
<sequence length="771" mass="88148">MNRLLPSLAAILISATSYSHAQGDGDLQSGGLDLQLTPTMPDNVRVTSNNGADYNGETGLIRYLGGVQVYTDNGIQIFAKQALIDTTKEVIHLNGDVSIYQNSTLHRGSKASYNYGTEQLDTKELKTSMDPFLLDSDTFTSETVDGKRIFIGKNAGLSTHDRQNPNFWIRAKKIEIYPEEEIIFRNLKLYAGDTPIFWLPYLSQSVGSELGYQFTPGSKSNWGLFLLNRYGIMLGGEKNPVSGRKEDQWLLSEWLLDFRSKRGVGVGVDFTDQRLDGNSNLGWLKTYYADDTDPSLSRSSIPRETIDSNRYKIELKYRFDWQNTPSTTTIVDTNLTYLSDRYFLEDFEERNYTLNPQPDNIIGIQRRSDQYQLGAFTRLQLNDFYEADTRLPEIYLDHAKRPIFNSSILHEGSTSIGCYKEELGKSDPVRLRAEAADSYTTPERESEIERLLSENSFARIHTYQELSRPIEVANGVTVTPRAGAGYSYYWDEGADGKTHSSPHGYLGLDAAMKFTKSYASVQSRRWGLNELLHVVQPYANISVLATNELNEDDSKIDRLTPTERPRPIDVARFTAIDDYQNWSIARLGTRNNLVTKRNGRSQNWLTLDSYIDAFLNDPEYDRDFSNFYNDLRWNPVPWGSLSLNTQFPLNSEGFTEITTNLLFWPHENIELSIGHSYLSNHPVIADTDLIRGRAYFRINPKWGIGTYHQWQFDDNTLERQEYSFHRNFESWTAGLGFYQRDNRLNKEYGALLNISLNAIPSLNLPFNIEAQ</sequence>
<dbReference type="PANTHER" id="PTHR30189:SF1">
    <property type="entry name" value="LPS-ASSEMBLY PROTEIN LPTD"/>
    <property type="match status" value="1"/>
</dbReference>